<evidence type="ECO:0000259" key="5">
    <source>
        <dbReference type="Pfam" id="PF01555"/>
    </source>
</evidence>
<reference evidence="7" key="2">
    <citation type="submission" date="2016-10" db="EMBL/GenBank/DDBJ databases">
        <authorList>
            <person name="de Groot N.N."/>
        </authorList>
    </citation>
    <scope>NUCLEOTIDE SEQUENCE [LARGE SCALE GENOMIC DNA]</scope>
    <source>
        <strain evidence="7">CPCC 202695</strain>
    </source>
</reference>
<feature type="domain" description="DNA methylase N-4/N-6" evidence="5">
    <location>
        <begin position="123"/>
        <end position="410"/>
    </location>
</feature>
<evidence type="ECO:0000313" key="9">
    <source>
        <dbReference type="Proteomes" id="UP000893823"/>
    </source>
</evidence>
<dbReference type="InterPro" id="IPR029063">
    <property type="entry name" value="SAM-dependent_MTases_sf"/>
</dbReference>
<evidence type="ECO:0000313" key="7">
    <source>
        <dbReference type="EMBL" id="SDT40000.1"/>
    </source>
</evidence>
<dbReference type="AlphaFoldDB" id="A0A1H2A270"/>
<comment type="similarity">
    <text evidence="1">Belongs to the N(4)/N(6)-methyltransferase family.</text>
</comment>
<proteinExistence type="inferred from homology"/>
<dbReference type="Proteomes" id="UP000199482">
    <property type="component" value="Chromosome I"/>
</dbReference>
<dbReference type="PROSITE" id="PS00092">
    <property type="entry name" value="N6_MTASE"/>
    <property type="match status" value="1"/>
</dbReference>
<reference evidence="8" key="1">
    <citation type="submission" date="2016-10" db="EMBL/GenBank/DDBJ databases">
        <authorList>
            <person name="Varghese N."/>
            <person name="Submissions S."/>
        </authorList>
    </citation>
    <scope>NUCLEOTIDE SEQUENCE [LARGE SCALE GENOMIC DNA]</scope>
    <source>
        <strain evidence="8">CPCC 202695</strain>
    </source>
</reference>
<dbReference type="PRINTS" id="PR00506">
    <property type="entry name" value="D21N6MTFRASE"/>
</dbReference>
<dbReference type="Proteomes" id="UP000893823">
    <property type="component" value="Unassembled WGS sequence"/>
</dbReference>
<evidence type="ECO:0000313" key="6">
    <source>
        <dbReference type="EMBL" id="MCP2367390.1"/>
    </source>
</evidence>
<protein>
    <submittedName>
        <fullName evidence="7">Adenine-specific DNA-methyltransferase</fullName>
        <ecNumber evidence="6">2.1.1.72</ecNumber>
    </submittedName>
</protein>
<keyword evidence="9" id="KW-1185">Reference proteome</keyword>
<organism evidence="7 8">
    <name type="scientific">Agromyces flavus</name>
    <dbReference type="NCBI Taxonomy" id="589382"/>
    <lineage>
        <taxon>Bacteria</taxon>
        <taxon>Bacillati</taxon>
        <taxon>Actinomycetota</taxon>
        <taxon>Actinomycetes</taxon>
        <taxon>Micrococcales</taxon>
        <taxon>Microbacteriaceae</taxon>
        <taxon>Agromyces</taxon>
    </lineage>
</organism>
<evidence type="ECO:0000256" key="3">
    <source>
        <dbReference type="ARBA" id="ARBA00022679"/>
    </source>
</evidence>
<name>A0A1H2A270_9MICO</name>
<dbReference type="STRING" id="589382.SAMN04489721_3468"/>
<dbReference type="InterPro" id="IPR002941">
    <property type="entry name" value="DNA_methylase_N4/N6"/>
</dbReference>
<gene>
    <name evidence="6" type="ORF">BCL57_001544</name>
    <name evidence="7" type="ORF">SAMN04489721_3468</name>
</gene>
<keyword evidence="2 7" id="KW-0489">Methyltransferase</keyword>
<dbReference type="GO" id="GO:0003677">
    <property type="term" value="F:DNA binding"/>
    <property type="evidence" value="ECO:0007669"/>
    <property type="project" value="InterPro"/>
</dbReference>
<evidence type="ECO:0000256" key="4">
    <source>
        <dbReference type="ARBA" id="ARBA00022691"/>
    </source>
</evidence>
<dbReference type="Gene3D" id="3.40.50.150">
    <property type="entry name" value="Vaccinia Virus protein VP39"/>
    <property type="match status" value="1"/>
</dbReference>
<dbReference type="EC" id="2.1.1.72" evidence="6"/>
<dbReference type="InterPro" id="IPR002295">
    <property type="entry name" value="N4/N6-MTase_EcoPI_Mod-like"/>
</dbReference>
<keyword evidence="4" id="KW-0949">S-adenosyl-L-methionine</keyword>
<evidence type="ECO:0000256" key="1">
    <source>
        <dbReference type="ARBA" id="ARBA00006594"/>
    </source>
</evidence>
<dbReference type="GO" id="GO:0008170">
    <property type="term" value="F:N-methyltransferase activity"/>
    <property type="evidence" value="ECO:0007669"/>
    <property type="project" value="InterPro"/>
</dbReference>
<evidence type="ECO:0000313" key="8">
    <source>
        <dbReference type="Proteomes" id="UP000199482"/>
    </source>
</evidence>
<dbReference type="REBASE" id="162961">
    <property type="entry name" value="M.Afl202695ORF3468P"/>
</dbReference>
<dbReference type="SUPFAM" id="SSF53335">
    <property type="entry name" value="S-adenosyl-L-methionine-dependent methyltransferases"/>
    <property type="match status" value="1"/>
</dbReference>
<dbReference type="PIRSF" id="PIRSF015855">
    <property type="entry name" value="TypeIII_Mtase_mKpnI"/>
    <property type="match status" value="1"/>
</dbReference>
<dbReference type="Pfam" id="PF01555">
    <property type="entry name" value="N6_N4_Mtase"/>
    <property type="match status" value="1"/>
</dbReference>
<keyword evidence="3 7" id="KW-0808">Transferase</keyword>
<accession>A0A1H2A270</accession>
<dbReference type="GO" id="GO:0009007">
    <property type="term" value="F:site-specific DNA-methyltransferase (adenine-specific) activity"/>
    <property type="evidence" value="ECO:0007669"/>
    <property type="project" value="UniProtKB-EC"/>
</dbReference>
<dbReference type="InterPro" id="IPR002052">
    <property type="entry name" value="DNA_methylase_N6_adenine_CS"/>
</dbReference>
<dbReference type="EMBL" id="LT629755">
    <property type="protein sequence ID" value="SDT40000.1"/>
    <property type="molecule type" value="Genomic_DNA"/>
</dbReference>
<dbReference type="GO" id="GO:0032259">
    <property type="term" value="P:methylation"/>
    <property type="evidence" value="ECO:0007669"/>
    <property type="project" value="UniProtKB-KW"/>
</dbReference>
<dbReference type="OrthoDB" id="9773060at2"/>
<evidence type="ECO:0000256" key="2">
    <source>
        <dbReference type="ARBA" id="ARBA00022603"/>
    </source>
</evidence>
<dbReference type="RefSeq" id="WP_092675218.1">
    <property type="nucleotide sequence ID" value="NZ_BMDN01000002.1"/>
</dbReference>
<reference evidence="6" key="3">
    <citation type="submission" date="2022-06" db="EMBL/GenBank/DDBJ databases">
        <title>Genomic Encyclopedia of Type Strains, Phase III (KMG-III): the genomes of soil and plant-associated and newly described type strains.</title>
        <authorList>
            <person name="Whitman W."/>
        </authorList>
    </citation>
    <scope>NUCLEOTIDE SEQUENCE</scope>
    <source>
        <strain evidence="6">CPCC 202695</strain>
    </source>
</reference>
<dbReference type="EMBL" id="SODL02000002">
    <property type="protein sequence ID" value="MCP2367390.1"/>
    <property type="molecule type" value="Genomic_DNA"/>
</dbReference>
<sequence length="584" mass="65422">MDKLKMHSPDLTKRNIDAIAELFPTVVTETLDGVGNPVRAIDFDALRQELADRVVVVEGAQERYQLDWPGKRAAAFAANTPIAKTLRPVREDSVDFDTTKNLFIEGDNLDALKLLQESYLGKVKLIYIDPPYNTGSDFIYEDDFAETTSEYLQRSGQTGIDGSRFVSNSESNGRFHSDWLSMMYSRLKLARSLLSEDGAIFVNIDFNEAHNLKRLMDEVFGEKNFQREIIWRIGWLSGYKTLANNFIRNHDTILFYSRNADSMEFRKKYIENANFKPLLKPDKNLTEKLDQLGLSGAAQADLLKFINHGNRPDRYPIEDTWNSNEYDDLNSIAIVSFSGEKVSKLIGVGEDFKGQKSIRMIQRILEATTSDDDIVMDFFAGTASTAHAVMQLNANDGGRRRFVMVQLPEEVAQDSAAHQAGYRTIGDLARARIRVVGEKIKSDLFGAQLDTGFRSLVVDTTNMADVLRTPDGTDQQTLSLVEDSIKADRTDEDLVFQVLLDWGLDLTEPIVVQKVAGRTVLAVADDALIACFTGDVTEDVVKLIAERHPLRAVFKDSGFSGDAARINAAQVFREISPETEVRAI</sequence>